<feature type="domain" description="Rhodanese" evidence="3">
    <location>
        <begin position="426"/>
        <end position="535"/>
    </location>
</feature>
<dbReference type="GO" id="GO:0004792">
    <property type="term" value="F:thiosulfate-cyanide sulfurtransferase activity"/>
    <property type="evidence" value="ECO:0007669"/>
    <property type="project" value="TreeGrafter"/>
</dbReference>
<dbReference type="GO" id="GO:0005737">
    <property type="term" value="C:cytoplasm"/>
    <property type="evidence" value="ECO:0007669"/>
    <property type="project" value="TreeGrafter"/>
</dbReference>
<dbReference type="EMBL" id="LK052964">
    <property type="protein sequence ID" value="CDR49627.1"/>
    <property type="molecule type" value="Genomic_DNA"/>
</dbReference>
<dbReference type="Gene3D" id="3.40.50.720">
    <property type="entry name" value="NAD(P)-binding Rossmann-like Domain"/>
    <property type="match status" value="1"/>
</dbReference>
<keyword evidence="2" id="KW-0472">Membrane</keyword>
<sequence>MEASSSSTRSQILNELKEARARVAQLEEQLAALPASDSQSGQSSSTAASDGGRPNGAITANRKKKEWPLSLREYKRYGRQMLVSQIGLPGQLKLRKSRILVVGAGGLGCPVLLYLAAAGVGEITILDHDSVELSNLHRQVLHTEERVGMPKAESAKIALQALNSDILIHSHVLPFTPALFHPPPSTDPTPLSVLEGDFDLVLDCTDNPATRHFLNAYAVSKGIPLVSGGAVRAEGTVGVYGLVLPSTAENGVTARGPCYACLFPPSPPPPAPPSPASDPAAFDKYYEQLSLAGTGACADEGVVGVLCGVVGIAMVGEAMKVLLGTAQPTLHLFSPLSPAPYRTIKTRSRKPTCPTCGTFPSLISVSSTSPSTPNSRWQSFLDSPTGEWPGWSDPLCELPGVGALASSDDQRVSVAEAKKRFEEEEEKRRTRVIDTRSGTEFEIVSVDGSVNIPFPVLLRNPSLALAPSARQVDTDSTTDTAPPDRITFLCRRGNDSLLASRALRRYLASQPDESSKQIEVEDVKGGLEAWARASEGEGFPMY</sequence>
<feature type="transmembrane region" description="Helical" evidence="2">
    <location>
        <begin position="99"/>
        <end position="120"/>
    </location>
</feature>
<evidence type="ECO:0000256" key="2">
    <source>
        <dbReference type="SAM" id="Phobius"/>
    </source>
</evidence>
<dbReference type="SMART" id="SM00450">
    <property type="entry name" value="RHOD"/>
    <property type="match status" value="1"/>
</dbReference>
<feature type="region of interest" description="Disordered" evidence="1">
    <location>
        <begin position="32"/>
        <end position="62"/>
    </location>
</feature>
<dbReference type="PANTHER" id="PTHR10953:SF102">
    <property type="entry name" value="ADENYLYLTRANSFERASE AND SULFURTRANSFERASE MOCS3"/>
    <property type="match status" value="1"/>
</dbReference>
<dbReference type="Pfam" id="PF00899">
    <property type="entry name" value="ThiF"/>
    <property type="match status" value="1"/>
</dbReference>
<protein>
    <submittedName>
        <fullName evidence="4">RHTO0S29e00210g1_1</fullName>
    </submittedName>
</protein>
<keyword evidence="2" id="KW-0812">Transmembrane</keyword>
<dbReference type="PROSITE" id="PS50206">
    <property type="entry name" value="RHODANESE_3"/>
    <property type="match status" value="1"/>
</dbReference>
<dbReference type="SUPFAM" id="SSF69572">
    <property type="entry name" value="Activating enzymes of the ubiquitin-like proteins"/>
    <property type="match status" value="1"/>
</dbReference>
<dbReference type="PANTHER" id="PTHR10953">
    <property type="entry name" value="UBIQUITIN-ACTIVATING ENZYME E1"/>
    <property type="match status" value="1"/>
</dbReference>
<dbReference type="SUPFAM" id="SSF52821">
    <property type="entry name" value="Rhodanese/Cell cycle control phosphatase"/>
    <property type="match status" value="1"/>
</dbReference>
<name>A0A061BI07_RHOTO</name>
<feature type="compositionally biased region" description="Low complexity" evidence="1">
    <location>
        <begin position="32"/>
        <end position="52"/>
    </location>
</feature>
<keyword evidence="2" id="KW-1133">Transmembrane helix</keyword>
<dbReference type="InterPro" id="IPR000594">
    <property type="entry name" value="ThiF_NAD_FAD-bd"/>
</dbReference>
<dbReference type="Gene3D" id="3.40.250.10">
    <property type="entry name" value="Rhodanese-like domain"/>
    <property type="match status" value="1"/>
</dbReference>
<evidence type="ECO:0000313" key="4">
    <source>
        <dbReference type="EMBL" id="CDR49627.1"/>
    </source>
</evidence>
<gene>
    <name evidence="4" type="ORF">RHTO0S_29e00210g</name>
</gene>
<evidence type="ECO:0000259" key="3">
    <source>
        <dbReference type="PROSITE" id="PS50206"/>
    </source>
</evidence>
<dbReference type="InterPro" id="IPR001763">
    <property type="entry name" value="Rhodanese-like_dom"/>
</dbReference>
<dbReference type="GO" id="GO:0042292">
    <property type="term" value="F:URM1 activating enzyme activity"/>
    <property type="evidence" value="ECO:0007669"/>
    <property type="project" value="TreeGrafter"/>
</dbReference>
<evidence type="ECO:0000256" key="1">
    <source>
        <dbReference type="SAM" id="MobiDB-lite"/>
    </source>
</evidence>
<dbReference type="CDD" id="cd00757">
    <property type="entry name" value="ThiF_MoeB_HesA_family"/>
    <property type="match status" value="1"/>
</dbReference>
<proteinExistence type="predicted"/>
<accession>A0A061BI07</accession>
<reference evidence="4" key="1">
    <citation type="journal article" date="2014" name="Genome Announc.">
        <title>Draft genome sequence of Rhodosporidium toruloides CECT1137, an oleaginous yeast of biotechnological interest.</title>
        <authorList>
            <person name="Morin N."/>
            <person name="Calcas X."/>
            <person name="Devillers H."/>
            <person name="Durrens P."/>
            <person name="Sherman D.J."/>
            <person name="Nicaud J.-M."/>
            <person name="Neuveglise C."/>
        </authorList>
    </citation>
    <scope>NUCLEOTIDE SEQUENCE</scope>
    <source>
        <strain evidence="4">CECT1137</strain>
    </source>
</reference>
<dbReference type="GO" id="GO:0032447">
    <property type="term" value="P:protein urmylation"/>
    <property type="evidence" value="ECO:0007669"/>
    <property type="project" value="TreeGrafter"/>
</dbReference>
<organism evidence="4">
    <name type="scientific">Rhodotorula toruloides</name>
    <name type="common">Yeast</name>
    <name type="synonym">Rhodosporidium toruloides</name>
    <dbReference type="NCBI Taxonomy" id="5286"/>
    <lineage>
        <taxon>Eukaryota</taxon>
        <taxon>Fungi</taxon>
        <taxon>Dikarya</taxon>
        <taxon>Basidiomycota</taxon>
        <taxon>Pucciniomycotina</taxon>
        <taxon>Microbotryomycetes</taxon>
        <taxon>Sporidiobolales</taxon>
        <taxon>Sporidiobolaceae</taxon>
        <taxon>Rhodotorula</taxon>
    </lineage>
</organism>
<dbReference type="InterPro" id="IPR035985">
    <property type="entry name" value="Ubiquitin-activating_enz"/>
</dbReference>
<dbReference type="OrthoDB" id="10261062at2759"/>
<dbReference type="InterPro" id="IPR036873">
    <property type="entry name" value="Rhodanese-like_dom_sf"/>
</dbReference>
<dbReference type="GO" id="GO:0016779">
    <property type="term" value="F:nucleotidyltransferase activity"/>
    <property type="evidence" value="ECO:0007669"/>
    <property type="project" value="TreeGrafter"/>
</dbReference>
<dbReference type="GO" id="GO:0002143">
    <property type="term" value="P:tRNA wobble position uridine thiolation"/>
    <property type="evidence" value="ECO:0007669"/>
    <property type="project" value="TreeGrafter"/>
</dbReference>
<dbReference type="AlphaFoldDB" id="A0A061BI07"/>
<dbReference type="Pfam" id="PF00581">
    <property type="entry name" value="Rhodanese"/>
    <property type="match status" value="1"/>
</dbReference>
<dbReference type="InterPro" id="IPR045886">
    <property type="entry name" value="ThiF/MoeB/HesA"/>
</dbReference>